<dbReference type="EMBL" id="PIUM01000035">
    <property type="protein sequence ID" value="PKU22276.1"/>
    <property type="molecule type" value="Genomic_DNA"/>
</dbReference>
<organism evidence="1 2">
    <name type="scientific">Telmatospirillum siberiense</name>
    <dbReference type="NCBI Taxonomy" id="382514"/>
    <lineage>
        <taxon>Bacteria</taxon>
        <taxon>Pseudomonadati</taxon>
        <taxon>Pseudomonadota</taxon>
        <taxon>Alphaproteobacteria</taxon>
        <taxon>Rhodospirillales</taxon>
        <taxon>Rhodospirillaceae</taxon>
        <taxon>Telmatospirillum</taxon>
    </lineage>
</organism>
<accession>A0A2N3PPG8</accession>
<protein>
    <recommendedName>
        <fullName evidence="3">Glycosyl transferase</fullName>
    </recommendedName>
</protein>
<gene>
    <name evidence="1" type="ORF">CWS72_22695</name>
</gene>
<dbReference type="SUPFAM" id="SSF53448">
    <property type="entry name" value="Nucleotide-diphospho-sugar transferases"/>
    <property type="match status" value="1"/>
</dbReference>
<dbReference type="RefSeq" id="WP_101252935.1">
    <property type="nucleotide sequence ID" value="NZ_PIUM01000035.1"/>
</dbReference>
<name>A0A2N3PPG8_9PROT</name>
<keyword evidence="2" id="KW-1185">Reference proteome</keyword>
<evidence type="ECO:0000313" key="2">
    <source>
        <dbReference type="Proteomes" id="UP000233293"/>
    </source>
</evidence>
<dbReference type="InterPro" id="IPR029044">
    <property type="entry name" value="Nucleotide-diphossugar_trans"/>
</dbReference>
<sequence length="260" mass="28427">MSNFPAHPHIVVATPCFGGNVSSLYTNSLLGLQRACMQLQIDVSFRLLGGDALITRARNIAVQQFLATPSATHLLFIDADIGFSADQALALLAANKDVAGGIYPLKRIDWDRVTQQALAGVADLPSSAFNYVVDLLDPTDVPPADDFFRVRYIGTGFMMIKREVFVRMAEHYPDIRFNTIHVGANADIAHADAHAFFDCIIDRDSGTYLSEDYTFCKRWLDMGGDIWAHAKSRLSHVGPATYDGDLSAMLRTLGASGKKG</sequence>
<dbReference type="Proteomes" id="UP000233293">
    <property type="component" value="Unassembled WGS sequence"/>
</dbReference>
<dbReference type="AlphaFoldDB" id="A0A2N3PPG8"/>
<evidence type="ECO:0008006" key="3">
    <source>
        <dbReference type="Google" id="ProtNLM"/>
    </source>
</evidence>
<proteinExistence type="predicted"/>
<comment type="caution">
    <text evidence="1">The sequence shown here is derived from an EMBL/GenBank/DDBJ whole genome shotgun (WGS) entry which is preliminary data.</text>
</comment>
<dbReference type="OrthoDB" id="561165at2"/>
<reference evidence="2" key="1">
    <citation type="submission" date="2017-12" db="EMBL/GenBank/DDBJ databases">
        <title>Draft genome sequence of Telmatospirillum siberiense 26-4b1T, an acidotolerant peatland alphaproteobacterium potentially involved in sulfur cycling.</title>
        <authorList>
            <person name="Hausmann B."/>
            <person name="Pjevac P."/>
            <person name="Schreck K."/>
            <person name="Herbold C.W."/>
            <person name="Daims H."/>
            <person name="Wagner M."/>
            <person name="Pester M."/>
            <person name="Loy A."/>
        </authorList>
    </citation>
    <scope>NUCLEOTIDE SEQUENCE [LARGE SCALE GENOMIC DNA]</scope>
    <source>
        <strain evidence="2">26-4b1</strain>
    </source>
</reference>
<evidence type="ECO:0000313" key="1">
    <source>
        <dbReference type="EMBL" id="PKU22276.1"/>
    </source>
</evidence>
<dbReference type="Gene3D" id="3.90.550.40">
    <property type="match status" value="1"/>
</dbReference>